<organism evidence="4 5">
    <name type="scientific">Phragmitibacter flavus</name>
    <dbReference type="NCBI Taxonomy" id="2576071"/>
    <lineage>
        <taxon>Bacteria</taxon>
        <taxon>Pseudomonadati</taxon>
        <taxon>Verrucomicrobiota</taxon>
        <taxon>Verrucomicrobiia</taxon>
        <taxon>Verrucomicrobiales</taxon>
        <taxon>Verrucomicrobiaceae</taxon>
        <taxon>Phragmitibacter</taxon>
    </lineage>
</organism>
<dbReference type="AlphaFoldDB" id="A0A5R8KHV1"/>
<dbReference type="InterPro" id="IPR044005">
    <property type="entry name" value="DZR_2"/>
</dbReference>
<evidence type="ECO:0000313" key="5">
    <source>
        <dbReference type="Proteomes" id="UP000306196"/>
    </source>
</evidence>
<dbReference type="InterPro" id="IPR051910">
    <property type="entry name" value="ComF/GntX_DNA_util-trans"/>
</dbReference>
<name>A0A5R8KHV1_9BACT</name>
<dbReference type="OrthoDB" id="9779910at2"/>
<dbReference type="PANTHER" id="PTHR47505:SF1">
    <property type="entry name" value="DNA UTILIZATION PROTEIN YHGH"/>
    <property type="match status" value="1"/>
</dbReference>
<comment type="caution">
    <text evidence="4">The sequence shown here is derived from an EMBL/GenBank/DDBJ whole genome shotgun (WGS) entry which is preliminary data.</text>
</comment>
<dbReference type="InterPro" id="IPR000836">
    <property type="entry name" value="PRTase_dom"/>
</dbReference>
<dbReference type="InterPro" id="IPR029057">
    <property type="entry name" value="PRTase-like"/>
</dbReference>
<dbReference type="RefSeq" id="WP_138085407.1">
    <property type="nucleotide sequence ID" value="NZ_VAUV01000004.1"/>
</dbReference>
<dbReference type="CDD" id="cd06223">
    <property type="entry name" value="PRTases_typeI"/>
    <property type="match status" value="1"/>
</dbReference>
<evidence type="ECO:0000259" key="2">
    <source>
        <dbReference type="Pfam" id="PF00156"/>
    </source>
</evidence>
<dbReference type="EMBL" id="VAUV01000004">
    <property type="protein sequence ID" value="TLD71811.1"/>
    <property type="molecule type" value="Genomic_DNA"/>
</dbReference>
<dbReference type="PANTHER" id="PTHR47505">
    <property type="entry name" value="DNA UTILIZATION PROTEIN YHGH"/>
    <property type="match status" value="1"/>
</dbReference>
<comment type="similarity">
    <text evidence="1">Belongs to the ComF/GntX family.</text>
</comment>
<dbReference type="SUPFAM" id="SSF53271">
    <property type="entry name" value="PRTase-like"/>
    <property type="match status" value="1"/>
</dbReference>
<reference evidence="4 5" key="1">
    <citation type="submission" date="2019-05" db="EMBL/GenBank/DDBJ databases">
        <title>Verrucobacter flavum gen. nov., sp. nov. a new member of the family Verrucomicrobiaceae.</title>
        <authorList>
            <person name="Szuroczki S."/>
            <person name="Abbaszade G."/>
            <person name="Szabo A."/>
            <person name="Felfoldi T."/>
            <person name="Schumann P."/>
            <person name="Boka K."/>
            <person name="Keki Z."/>
            <person name="Toumi M."/>
            <person name="Toth E."/>
        </authorList>
    </citation>
    <scope>NUCLEOTIDE SEQUENCE [LARGE SCALE GENOMIC DNA]</scope>
    <source>
        <strain evidence="4 5">MG-N-17</strain>
    </source>
</reference>
<protein>
    <submittedName>
        <fullName evidence="4">ComF family protein</fullName>
    </submittedName>
</protein>
<feature type="domain" description="Double zinc ribbon" evidence="3">
    <location>
        <begin position="15"/>
        <end position="79"/>
    </location>
</feature>
<dbReference type="Gene3D" id="3.40.50.2020">
    <property type="match status" value="1"/>
</dbReference>
<dbReference type="Proteomes" id="UP000306196">
    <property type="component" value="Unassembled WGS sequence"/>
</dbReference>
<gene>
    <name evidence="4" type="ORF">FEM03_06660</name>
</gene>
<sequence length="256" mass="29319">MLRLPAAISRSASRLMDLVFPPHCEVCDQSLHGVREGAERWLCWTCWDSLPVLAPPYCKVCGEAFDGQITDEFQCGNCRERTFHFEFAVAAFQAQGALRHLVHRFKYQRELHLRGLLGRLASQVFRDARLRDLNAAEWVLVPVPLHALRQWYRGFNQSWELCRELSRISGIKTVNGLKRVKFTKAQAKLTRRARLENLGSSFALRQMERWRGVLKGKKVLLVDDVLTTGSTTNECAKVLRREGEVEKVVVISLARS</sequence>
<evidence type="ECO:0000259" key="3">
    <source>
        <dbReference type="Pfam" id="PF18912"/>
    </source>
</evidence>
<accession>A0A5R8KHV1</accession>
<proteinExistence type="inferred from homology"/>
<dbReference type="Pfam" id="PF00156">
    <property type="entry name" value="Pribosyltran"/>
    <property type="match status" value="1"/>
</dbReference>
<feature type="domain" description="Phosphoribosyltransferase" evidence="2">
    <location>
        <begin position="210"/>
        <end position="243"/>
    </location>
</feature>
<evidence type="ECO:0000256" key="1">
    <source>
        <dbReference type="ARBA" id="ARBA00008007"/>
    </source>
</evidence>
<dbReference type="Pfam" id="PF18912">
    <property type="entry name" value="DZR_2"/>
    <property type="match status" value="1"/>
</dbReference>
<evidence type="ECO:0000313" key="4">
    <source>
        <dbReference type="EMBL" id="TLD71811.1"/>
    </source>
</evidence>
<keyword evidence="5" id="KW-1185">Reference proteome</keyword>